<reference evidence="2" key="1">
    <citation type="journal article" date="2012" name="Nat. Biotechnol.">
        <title>Draft genome sequence of pigeonpea (Cajanus cajan), an orphan legume crop of resource-poor farmers.</title>
        <authorList>
            <person name="Varshney R.K."/>
            <person name="Chen W."/>
            <person name="Li Y."/>
            <person name="Bharti A.K."/>
            <person name="Saxena R.K."/>
            <person name="Schlueter J.A."/>
            <person name="Donoghue M.T."/>
            <person name="Azam S."/>
            <person name="Fan G."/>
            <person name="Whaley A.M."/>
            <person name="Farmer A.D."/>
            <person name="Sheridan J."/>
            <person name="Iwata A."/>
            <person name="Tuteja R."/>
            <person name="Penmetsa R.V."/>
            <person name="Wu W."/>
            <person name="Upadhyaya H.D."/>
            <person name="Yang S.P."/>
            <person name="Shah T."/>
            <person name="Saxena K.B."/>
            <person name="Michael T."/>
            <person name="McCombie W.R."/>
            <person name="Yang B."/>
            <person name="Zhang G."/>
            <person name="Yang H."/>
            <person name="Wang J."/>
            <person name="Spillane C."/>
            <person name="Cook D.R."/>
            <person name="May G.D."/>
            <person name="Xu X."/>
            <person name="Jackson S.A."/>
        </authorList>
    </citation>
    <scope>NUCLEOTIDE SEQUENCE [LARGE SCALE GENOMIC DNA]</scope>
</reference>
<keyword evidence="1" id="KW-1133">Transmembrane helix</keyword>
<feature type="transmembrane region" description="Helical" evidence="1">
    <location>
        <begin position="158"/>
        <end position="186"/>
    </location>
</feature>
<dbReference type="AlphaFoldDB" id="A0A151S6C1"/>
<dbReference type="OrthoDB" id="771184at2759"/>
<keyword evidence="3" id="KW-1185">Reference proteome</keyword>
<sequence length="233" mass="27110">MRSFSKNKFLLCFRPIDAMLESEVASHRSSTCRFSRTPTSDKHQAMKNSETKSLYFHHASPKRTISRVVKALFFETLLNRRGHHKNRYIHDCFGYKRKYLTYAETKALESSSPCSSSHASSQSKNVSDYKWMSKEKKREGGVGGSLEKQQKKLEWYGIYLVLMSLVFTVLWGKLFAIILTSMWLFFSSVWDSSSRGQKRMMHLHRLRQSVQGRDRGHYVKHARGEVVTTIMGH</sequence>
<dbReference type="OMA" id="VAVKMET"/>
<accession>A0A151S6C1</accession>
<dbReference type="Gramene" id="C.cajan_26538.t">
    <property type="protein sequence ID" value="C.cajan_26538.t"/>
    <property type="gene ID" value="C.cajan_26538"/>
</dbReference>
<name>A0A151S6C1_CAJCA</name>
<dbReference type="Proteomes" id="UP000075243">
    <property type="component" value="Unassembled WGS sequence"/>
</dbReference>
<evidence type="ECO:0000313" key="2">
    <source>
        <dbReference type="EMBL" id="KYP50307.1"/>
    </source>
</evidence>
<dbReference type="EMBL" id="KQ483457">
    <property type="protein sequence ID" value="KYP50307.1"/>
    <property type="molecule type" value="Genomic_DNA"/>
</dbReference>
<protein>
    <submittedName>
        <fullName evidence="2">Uncharacterized protein</fullName>
    </submittedName>
</protein>
<dbReference type="InterPro" id="IPR040411">
    <property type="entry name" value="At5g23160-like"/>
</dbReference>
<keyword evidence="1" id="KW-0812">Transmembrane</keyword>
<proteinExistence type="predicted"/>
<keyword evidence="1" id="KW-0472">Membrane</keyword>
<evidence type="ECO:0000256" key="1">
    <source>
        <dbReference type="SAM" id="Phobius"/>
    </source>
</evidence>
<evidence type="ECO:0000313" key="3">
    <source>
        <dbReference type="Proteomes" id="UP000075243"/>
    </source>
</evidence>
<dbReference type="PANTHER" id="PTHR34379">
    <property type="entry name" value="OS07G0553800 PROTEIN"/>
    <property type="match status" value="1"/>
</dbReference>
<dbReference type="PANTHER" id="PTHR34379:SF15">
    <property type="entry name" value="PROTEIN, PUTATIVE-RELATED"/>
    <property type="match status" value="1"/>
</dbReference>
<organism evidence="2 3">
    <name type="scientific">Cajanus cajan</name>
    <name type="common">Pigeon pea</name>
    <name type="synonym">Cajanus indicus</name>
    <dbReference type="NCBI Taxonomy" id="3821"/>
    <lineage>
        <taxon>Eukaryota</taxon>
        <taxon>Viridiplantae</taxon>
        <taxon>Streptophyta</taxon>
        <taxon>Embryophyta</taxon>
        <taxon>Tracheophyta</taxon>
        <taxon>Spermatophyta</taxon>
        <taxon>Magnoliopsida</taxon>
        <taxon>eudicotyledons</taxon>
        <taxon>Gunneridae</taxon>
        <taxon>Pentapetalae</taxon>
        <taxon>rosids</taxon>
        <taxon>fabids</taxon>
        <taxon>Fabales</taxon>
        <taxon>Fabaceae</taxon>
        <taxon>Papilionoideae</taxon>
        <taxon>50 kb inversion clade</taxon>
        <taxon>NPAAA clade</taxon>
        <taxon>indigoferoid/millettioid clade</taxon>
        <taxon>Phaseoleae</taxon>
        <taxon>Cajanus</taxon>
    </lineage>
</organism>
<gene>
    <name evidence="2" type="ORF">KK1_027882</name>
</gene>